<accession>A0ABD3RZC9</accession>
<evidence type="ECO:0000313" key="6">
    <source>
        <dbReference type="Proteomes" id="UP001530377"/>
    </source>
</evidence>
<dbReference type="AlphaFoldDB" id="A0ABD3RZC9"/>
<reference evidence="5 6" key="1">
    <citation type="submission" date="2024-10" db="EMBL/GenBank/DDBJ databases">
        <title>Updated reference genomes for cyclostephanoid diatoms.</title>
        <authorList>
            <person name="Roberts W.R."/>
            <person name="Alverson A.J."/>
        </authorList>
    </citation>
    <scope>NUCLEOTIDE SEQUENCE [LARGE SCALE GENOMIC DNA]</scope>
    <source>
        <strain evidence="5 6">AJA228-03</strain>
    </source>
</reference>
<feature type="domain" description="Alanine racemase N-terminal" evidence="4">
    <location>
        <begin position="92"/>
        <end position="300"/>
    </location>
</feature>
<dbReference type="CDD" id="cd06822">
    <property type="entry name" value="PLPDE_III_YBL036c_euk"/>
    <property type="match status" value="1"/>
</dbReference>
<dbReference type="PANTHER" id="PTHR10146">
    <property type="entry name" value="PROLINE SYNTHETASE CO-TRANSCRIBED BACTERIAL HOMOLOG PROTEIN"/>
    <property type="match status" value="1"/>
</dbReference>
<dbReference type="Pfam" id="PF01168">
    <property type="entry name" value="Ala_racemase_N"/>
    <property type="match status" value="1"/>
</dbReference>
<feature type="modified residue" description="N6-(pyridoxal phosphate)lysine" evidence="2">
    <location>
        <position position="100"/>
    </location>
</feature>
<keyword evidence="6" id="KW-1185">Reference proteome</keyword>
<dbReference type="InterPro" id="IPR011078">
    <property type="entry name" value="PyrdxlP_homeostasis"/>
</dbReference>
<evidence type="ECO:0000256" key="2">
    <source>
        <dbReference type="HAMAP-Rule" id="MF_03225"/>
    </source>
</evidence>
<sequence length="308" mass="32921">MGRIAASAFMSLRTTIPFSAYHYAIPSRELGLALHSPFVPSAVSSRPAITNNAMSASTSSDANIEVDIASNIASVRQRIDDAVSANGRPQGSVRLVAVSKTKPIEFLQVAYKNGQRYFGENYAQELMTKANHLPDDVSWHFIGPLQSNKAGPLVKSVGLNKLACVETVSTLKLAAKLNRAVESMNEDLVDKKKLGIYIQVNTSGEESKSGVSPGGEVADLVKKISEECPWLSIDGLMTIGAPGDDSSFDTLRLCRDEVSVVLDCDPNDLELSMGMSGDFEVAIAKGATSVRVGSTIFGDRDYSSEPAN</sequence>
<name>A0ABD3RZC9_9STRA</name>
<dbReference type="NCBIfam" id="TIGR00044">
    <property type="entry name" value="YggS family pyridoxal phosphate-dependent enzyme"/>
    <property type="match status" value="1"/>
</dbReference>
<dbReference type="HAMAP" id="MF_02087">
    <property type="entry name" value="PLP_homeostasis"/>
    <property type="match status" value="1"/>
</dbReference>
<dbReference type="PANTHER" id="PTHR10146:SF14">
    <property type="entry name" value="PYRIDOXAL PHOSPHATE HOMEOSTASIS PROTEIN"/>
    <property type="match status" value="1"/>
</dbReference>
<protein>
    <recommendedName>
        <fullName evidence="2">Pyridoxal phosphate homeostasis protein</fullName>
        <shortName evidence="2">PLP homeostasis protein</shortName>
    </recommendedName>
</protein>
<dbReference type="SUPFAM" id="SSF51419">
    <property type="entry name" value="PLP-binding barrel"/>
    <property type="match status" value="1"/>
</dbReference>
<gene>
    <name evidence="5" type="ORF">ACHAXA_010582</name>
</gene>
<comment type="similarity">
    <text evidence="2 3">Belongs to the pyridoxal phosphate-binding protein YggS/PROSC family.</text>
</comment>
<evidence type="ECO:0000313" key="5">
    <source>
        <dbReference type="EMBL" id="KAL3817563.1"/>
    </source>
</evidence>
<keyword evidence="1 2" id="KW-0663">Pyridoxal phosphate</keyword>
<dbReference type="EMBL" id="JALLPB020000100">
    <property type="protein sequence ID" value="KAL3817563.1"/>
    <property type="molecule type" value="Genomic_DNA"/>
</dbReference>
<evidence type="ECO:0000256" key="3">
    <source>
        <dbReference type="RuleBase" id="RU004514"/>
    </source>
</evidence>
<comment type="caution">
    <text evidence="5">The sequence shown here is derived from an EMBL/GenBank/DDBJ whole genome shotgun (WGS) entry which is preliminary data.</text>
</comment>
<evidence type="ECO:0000256" key="1">
    <source>
        <dbReference type="ARBA" id="ARBA00022898"/>
    </source>
</evidence>
<dbReference type="PROSITE" id="PS01211">
    <property type="entry name" value="UPF0001"/>
    <property type="match status" value="1"/>
</dbReference>
<dbReference type="FunFam" id="3.20.20.10:FF:000018">
    <property type="entry name" value="Pyridoxal phosphate homeostasis protein"/>
    <property type="match status" value="1"/>
</dbReference>
<dbReference type="GO" id="GO:0030170">
    <property type="term" value="F:pyridoxal phosphate binding"/>
    <property type="evidence" value="ECO:0007669"/>
    <property type="project" value="UniProtKB-UniRule"/>
</dbReference>
<dbReference type="Proteomes" id="UP001530377">
    <property type="component" value="Unassembled WGS sequence"/>
</dbReference>
<dbReference type="InterPro" id="IPR029066">
    <property type="entry name" value="PLP-binding_barrel"/>
</dbReference>
<proteinExistence type="inferred from homology"/>
<dbReference type="InterPro" id="IPR001608">
    <property type="entry name" value="Ala_racemase_N"/>
</dbReference>
<dbReference type="Gene3D" id="3.20.20.10">
    <property type="entry name" value="Alanine racemase"/>
    <property type="match status" value="1"/>
</dbReference>
<comment type="function">
    <text evidence="2">Pyridoxal 5'-phosphate (PLP)-binding protein, which may be involved in intracellular homeostatic regulation of pyridoxal 5'-phosphate (PLP), the active form of vitamin B6.</text>
</comment>
<evidence type="ECO:0000259" key="4">
    <source>
        <dbReference type="Pfam" id="PF01168"/>
    </source>
</evidence>
<organism evidence="5 6">
    <name type="scientific">Cyclostephanos tholiformis</name>
    <dbReference type="NCBI Taxonomy" id="382380"/>
    <lineage>
        <taxon>Eukaryota</taxon>
        <taxon>Sar</taxon>
        <taxon>Stramenopiles</taxon>
        <taxon>Ochrophyta</taxon>
        <taxon>Bacillariophyta</taxon>
        <taxon>Coscinodiscophyceae</taxon>
        <taxon>Thalassiosirophycidae</taxon>
        <taxon>Stephanodiscales</taxon>
        <taxon>Stephanodiscaceae</taxon>
        <taxon>Cyclostephanos</taxon>
    </lineage>
</organism>